<dbReference type="NCBIfam" id="TIGR00199">
    <property type="entry name" value="PncC_domain"/>
    <property type="match status" value="1"/>
</dbReference>
<dbReference type="InterPro" id="IPR036653">
    <property type="entry name" value="CinA-like_C"/>
</dbReference>
<protein>
    <submittedName>
        <fullName evidence="2">Competence-damage inducible protein</fullName>
    </submittedName>
</protein>
<evidence type="ECO:0000313" key="2">
    <source>
        <dbReference type="EMBL" id="QFQ02517.1"/>
    </source>
</evidence>
<reference evidence="3" key="1">
    <citation type="submission" date="2019-10" db="EMBL/GenBank/DDBJ databases">
        <title>Complete genome sequence of Corynebacterium urogenitalis DSM 108747, isolated from the genital tract of a cow.</title>
        <authorList>
            <person name="Ruckert C."/>
            <person name="Ballas P."/>
            <person name="Wagener K."/>
            <person name="Drillich M."/>
            <person name="Kaempfer P."/>
            <person name="Busse H.-J."/>
            <person name="Ehling-Schulz M."/>
        </authorList>
    </citation>
    <scope>NUCLEOTIDE SEQUENCE [LARGE SCALE GENOMIC DNA]</scope>
    <source>
        <strain evidence="3">LMM 1652</strain>
    </source>
</reference>
<feature type="domain" description="CinA C-terminal" evidence="1">
    <location>
        <begin position="14"/>
        <end position="156"/>
    </location>
</feature>
<gene>
    <name evidence="2" type="primary">cinA</name>
    <name evidence="2" type="ORF">CUROG_05770</name>
</gene>
<sequence>MTFMFDATLHRTEVLAEELVGRLCSAGLTVATAESLTAGLCAASIAAVPGASAVLRGGLVVYATDLKHGLAGVSARLLDERGPVDPDVARELAAGAVRQCGADVGLSLTGVAGPDPQDGHPVGEVYVGVSLRGYQKVEKLQLEREIAQMNQKVARQFIRYSAVNLALSTACNCLEG</sequence>
<evidence type="ECO:0000259" key="1">
    <source>
        <dbReference type="Pfam" id="PF02464"/>
    </source>
</evidence>
<dbReference type="AlphaFoldDB" id="A0A5J6ZAE6"/>
<dbReference type="EMBL" id="CP045032">
    <property type="protein sequence ID" value="QFQ02517.1"/>
    <property type="molecule type" value="Genomic_DNA"/>
</dbReference>
<dbReference type="Pfam" id="PF02464">
    <property type="entry name" value="CinA"/>
    <property type="match status" value="1"/>
</dbReference>
<dbReference type="SUPFAM" id="SSF142433">
    <property type="entry name" value="CinA-like"/>
    <property type="match status" value="1"/>
</dbReference>
<dbReference type="KEGG" id="cuo:CUROG_05770"/>
<evidence type="ECO:0000313" key="3">
    <source>
        <dbReference type="Proteomes" id="UP000326711"/>
    </source>
</evidence>
<proteinExistence type="predicted"/>
<organism evidence="2 3">
    <name type="scientific">Corynebacterium urogenitale</name>
    <dbReference type="NCBI Taxonomy" id="2487892"/>
    <lineage>
        <taxon>Bacteria</taxon>
        <taxon>Bacillati</taxon>
        <taxon>Actinomycetota</taxon>
        <taxon>Actinomycetes</taxon>
        <taxon>Mycobacteriales</taxon>
        <taxon>Corynebacteriaceae</taxon>
        <taxon>Corynebacterium</taxon>
    </lineage>
</organism>
<accession>A0A5J6ZAE6</accession>
<dbReference type="InterPro" id="IPR008136">
    <property type="entry name" value="CinA_C"/>
</dbReference>
<dbReference type="Gene3D" id="3.90.950.20">
    <property type="entry name" value="CinA-like"/>
    <property type="match status" value="1"/>
</dbReference>
<keyword evidence="3" id="KW-1185">Reference proteome</keyword>
<dbReference type="Proteomes" id="UP000326711">
    <property type="component" value="Chromosome"/>
</dbReference>
<name>A0A5J6ZAE6_9CORY</name>